<evidence type="ECO:0000313" key="1">
    <source>
        <dbReference type="EMBL" id="KAG2220668.1"/>
    </source>
</evidence>
<reference evidence="1 2" key="1">
    <citation type="submission" date="2020-12" db="EMBL/GenBank/DDBJ databases">
        <title>Metabolic potential, ecology and presence of endohyphal bacteria is reflected in genomic diversity of Mucoromycotina.</title>
        <authorList>
            <person name="Muszewska A."/>
            <person name="Okrasinska A."/>
            <person name="Steczkiewicz K."/>
            <person name="Drgas O."/>
            <person name="Orlowska M."/>
            <person name="Perlinska-Lenart U."/>
            <person name="Aleksandrzak-Piekarczyk T."/>
            <person name="Szatraj K."/>
            <person name="Zielenkiewicz U."/>
            <person name="Pilsyk S."/>
            <person name="Malc E."/>
            <person name="Mieczkowski P."/>
            <person name="Kruszewska J.S."/>
            <person name="Biernat P."/>
            <person name="Pawlowska J."/>
        </authorList>
    </citation>
    <scope>NUCLEOTIDE SEQUENCE [LARGE SCALE GENOMIC DNA]</scope>
    <source>
        <strain evidence="1 2">CBS 142.35</strain>
    </source>
</reference>
<accession>A0A8H7S1X6</accession>
<dbReference type="AlphaFoldDB" id="A0A8H7S1X6"/>
<proteinExistence type="predicted"/>
<protein>
    <submittedName>
        <fullName evidence="1">Uncharacterized protein</fullName>
    </submittedName>
</protein>
<dbReference type="Proteomes" id="UP000646827">
    <property type="component" value="Unassembled WGS sequence"/>
</dbReference>
<organism evidence="1 2">
    <name type="scientific">Circinella minor</name>
    <dbReference type="NCBI Taxonomy" id="1195481"/>
    <lineage>
        <taxon>Eukaryota</taxon>
        <taxon>Fungi</taxon>
        <taxon>Fungi incertae sedis</taxon>
        <taxon>Mucoromycota</taxon>
        <taxon>Mucoromycotina</taxon>
        <taxon>Mucoromycetes</taxon>
        <taxon>Mucorales</taxon>
        <taxon>Lichtheimiaceae</taxon>
        <taxon>Circinella</taxon>
    </lineage>
</organism>
<keyword evidence="2" id="KW-1185">Reference proteome</keyword>
<sequence length="183" mass="20991">MATGYLLSYFLFDPILWLPMTPRERSRVVCQHIVFLPEKPVLCLRNRDDDVTTPDHIIKCFDLHDILEVPLTATIDPILYVLNKLPKKPPQEQRHQQYWNRIWSQLCDILYNTVLTSTATQVKILPTFKIPILEDSSATGYNLVKYHPPPFAYTNNNTVATTTITINNNTNNSTTAASPHEVI</sequence>
<evidence type="ECO:0000313" key="2">
    <source>
        <dbReference type="Proteomes" id="UP000646827"/>
    </source>
</evidence>
<comment type="caution">
    <text evidence="1">The sequence shown here is derived from an EMBL/GenBank/DDBJ whole genome shotgun (WGS) entry which is preliminary data.</text>
</comment>
<dbReference type="EMBL" id="JAEPRB010000133">
    <property type="protein sequence ID" value="KAG2220668.1"/>
    <property type="molecule type" value="Genomic_DNA"/>
</dbReference>
<name>A0A8H7S1X6_9FUNG</name>
<gene>
    <name evidence="1" type="ORF">INT45_008211</name>
</gene>